<feature type="non-terminal residue" evidence="1">
    <location>
        <position position="1"/>
    </location>
</feature>
<dbReference type="Gene3D" id="1.10.40.30">
    <property type="entry name" value="Fumarase/aspartase (C-terminal domain)"/>
    <property type="match status" value="1"/>
</dbReference>
<gene>
    <name evidence="1" type="ORF">S01H4_53072</name>
</gene>
<name>X1F7N5_9ZZZZ</name>
<evidence type="ECO:0000313" key="1">
    <source>
        <dbReference type="EMBL" id="GAH16808.1"/>
    </source>
</evidence>
<accession>X1F7N5</accession>
<dbReference type="EMBL" id="BART01030383">
    <property type="protein sequence ID" value="GAH16808.1"/>
    <property type="molecule type" value="Genomic_DNA"/>
</dbReference>
<dbReference type="AlphaFoldDB" id="X1F7N5"/>
<proteinExistence type="predicted"/>
<sequence>KEIRRYFKEDELESFFDPKYYLRWVDHIFDRLGILA</sequence>
<protein>
    <submittedName>
        <fullName evidence="1">Uncharacterized protein</fullName>
    </submittedName>
</protein>
<organism evidence="1">
    <name type="scientific">marine sediment metagenome</name>
    <dbReference type="NCBI Taxonomy" id="412755"/>
    <lineage>
        <taxon>unclassified sequences</taxon>
        <taxon>metagenomes</taxon>
        <taxon>ecological metagenomes</taxon>
    </lineage>
</organism>
<reference evidence="1" key="1">
    <citation type="journal article" date="2014" name="Front. Microbiol.">
        <title>High frequency of phylogenetically diverse reductive dehalogenase-homologous genes in deep subseafloor sedimentary metagenomes.</title>
        <authorList>
            <person name="Kawai M."/>
            <person name="Futagami T."/>
            <person name="Toyoda A."/>
            <person name="Takaki Y."/>
            <person name="Nishi S."/>
            <person name="Hori S."/>
            <person name="Arai W."/>
            <person name="Tsubouchi T."/>
            <person name="Morono Y."/>
            <person name="Uchiyama I."/>
            <person name="Ito T."/>
            <person name="Fujiyama A."/>
            <person name="Inagaki F."/>
            <person name="Takami H."/>
        </authorList>
    </citation>
    <scope>NUCLEOTIDE SEQUENCE</scope>
    <source>
        <strain evidence="1">Expedition CK06-06</strain>
    </source>
</reference>
<comment type="caution">
    <text evidence="1">The sequence shown here is derived from an EMBL/GenBank/DDBJ whole genome shotgun (WGS) entry which is preliminary data.</text>
</comment>